<dbReference type="OrthoDB" id="7488202at2759"/>
<feature type="region of interest" description="Disordered" evidence="1">
    <location>
        <begin position="396"/>
        <end position="426"/>
    </location>
</feature>
<name>A0A8S1BF49_ARCPL</name>
<dbReference type="InterPro" id="IPR000477">
    <property type="entry name" value="RT_dom"/>
</dbReference>
<gene>
    <name evidence="3" type="ORF">APLA_LOCUS15963</name>
</gene>
<proteinExistence type="predicted"/>
<dbReference type="Pfam" id="PF00078">
    <property type="entry name" value="RVT_1"/>
    <property type="match status" value="1"/>
</dbReference>
<evidence type="ECO:0000313" key="3">
    <source>
        <dbReference type="EMBL" id="CAB3257644.1"/>
    </source>
</evidence>
<feature type="domain" description="Reverse transcriptase" evidence="2">
    <location>
        <begin position="1"/>
        <end position="142"/>
    </location>
</feature>
<sequence>MPTSTGCNSTVVYEDREGNLRSRPMSCGVPQGSVLGPLLWNIGYDWALRADFPPGLGVICYADDTLVTARGANFQEAARLATGGVSLVVGRIEALGLRVALDKTEALLFHGPRRGPPPGASIVVNSVLVPVRAQMKYLGLILDGRWLFDEHFRQLAPKLVGAASALGRLLPNMGGPSVATRRLYTGVVRSMALYGAPSHTRLPHRFYGGGMRVGRNSPVGFGGGSALAEVYRRVADFRAESGFRPPPEDVREWREAARRATMARWSFRLETPRAGFAAVEALQPVIAEWAGRQHGTLSFRLTQVLSGHGCFGRYLHTVARRELSPACHHCDCSEDSAQHTLAVCPAWAAQRRALTAVIGVDLSLPAVVRSMAGSDSCFTAVATFCEVVISRKEAAERAREDDLHSDPIRRRRTGRRRPAYHSLMPP</sequence>
<dbReference type="Proteomes" id="UP000494256">
    <property type="component" value="Unassembled WGS sequence"/>
</dbReference>
<comment type="caution">
    <text evidence="3">The sequence shown here is derived from an EMBL/GenBank/DDBJ whole genome shotgun (WGS) entry which is preliminary data.</text>
</comment>
<dbReference type="EMBL" id="CADEBD010000553">
    <property type="protein sequence ID" value="CAB3257644.1"/>
    <property type="molecule type" value="Genomic_DNA"/>
</dbReference>
<evidence type="ECO:0000313" key="4">
    <source>
        <dbReference type="Proteomes" id="UP000494256"/>
    </source>
</evidence>
<protein>
    <recommendedName>
        <fullName evidence="2">Reverse transcriptase domain-containing protein</fullName>
    </recommendedName>
</protein>
<dbReference type="PROSITE" id="PS50878">
    <property type="entry name" value="RT_POL"/>
    <property type="match status" value="1"/>
</dbReference>
<organism evidence="3 4">
    <name type="scientific">Arctia plantaginis</name>
    <name type="common">Wood tiger moth</name>
    <name type="synonym">Phalaena plantaginis</name>
    <dbReference type="NCBI Taxonomy" id="874455"/>
    <lineage>
        <taxon>Eukaryota</taxon>
        <taxon>Metazoa</taxon>
        <taxon>Ecdysozoa</taxon>
        <taxon>Arthropoda</taxon>
        <taxon>Hexapoda</taxon>
        <taxon>Insecta</taxon>
        <taxon>Pterygota</taxon>
        <taxon>Neoptera</taxon>
        <taxon>Endopterygota</taxon>
        <taxon>Lepidoptera</taxon>
        <taxon>Glossata</taxon>
        <taxon>Ditrysia</taxon>
        <taxon>Noctuoidea</taxon>
        <taxon>Erebidae</taxon>
        <taxon>Arctiinae</taxon>
        <taxon>Arctia</taxon>
    </lineage>
</organism>
<feature type="compositionally biased region" description="Basic and acidic residues" evidence="1">
    <location>
        <begin position="396"/>
        <end position="408"/>
    </location>
</feature>
<evidence type="ECO:0000259" key="2">
    <source>
        <dbReference type="PROSITE" id="PS50878"/>
    </source>
</evidence>
<feature type="compositionally biased region" description="Basic residues" evidence="1">
    <location>
        <begin position="409"/>
        <end position="419"/>
    </location>
</feature>
<dbReference type="AlphaFoldDB" id="A0A8S1BF49"/>
<reference evidence="3 4" key="1">
    <citation type="submission" date="2020-04" db="EMBL/GenBank/DDBJ databases">
        <authorList>
            <person name="Wallbank WR R."/>
            <person name="Pardo Diaz C."/>
            <person name="Kozak K."/>
            <person name="Martin S."/>
            <person name="Jiggins C."/>
            <person name="Moest M."/>
            <person name="Warren A I."/>
            <person name="Byers J.R.P. K."/>
            <person name="Montejo-Kovacevich G."/>
            <person name="Yen C E."/>
        </authorList>
    </citation>
    <scope>NUCLEOTIDE SEQUENCE [LARGE SCALE GENOMIC DNA]</scope>
</reference>
<evidence type="ECO:0000256" key="1">
    <source>
        <dbReference type="SAM" id="MobiDB-lite"/>
    </source>
</evidence>
<accession>A0A8S1BF49</accession>